<dbReference type="AlphaFoldDB" id="A0A1L9PJL6"/>
<evidence type="ECO:0000256" key="3">
    <source>
        <dbReference type="SAM" id="SignalP"/>
    </source>
</evidence>
<dbReference type="STRING" id="1036611.A0A1L9PJL6"/>
<feature type="region of interest" description="Disordered" evidence="1">
    <location>
        <begin position="205"/>
        <end position="254"/>
    </location>
</feature>
<dbReference type="Proteomes" id="UP000184073">
    <property type="component" value="Unassembled WGS sequence"/>
</dbReference>
<gene>
    <name evidence="4" type="ORF">ASPVEDRAFT_41301</name>
</gene>
<evidence type="ECO:0000256" key="2">
    <source>
        <dbReference type="SAM" id="Phobius"/>
    </source>
</evidence>
<keyword evidence="5" id="KW-1185">Reference proteome</keyword>
<keyword evidence="2" id="KW-0812">Transmembrane</keyword>
<feature type="transmembrane region" description="Helical" evidence="2">
    <location>
        <begin position="173"/>
        <end position="197"/>
    </location>
</feature>
<accession>A0A1L9PJL6</accession>
<evidence type="ECO:0000256" key="1">
    <source>
        <dbReference type="SAM" id="MobiDB-lite"/>
    </source>
</evidence>
<evidence type="ECO:0000313" key="4">
    <source>
        <dbReference type="EMBL" id="OJJ01718.1"/>
    </source>
</evidence>
<name>A0A1L9PJL6_ASPVE</name>
<keyword evidence="3" id="KW-0732">Signal</keyword>
<dbReference type="OrthoDB" id="5215637at2759"/>
<dbReference type="GeneID" id="63727825"/>
<keyword evidence="2" id="KW-1133">Transmembrane helix</keyword>
<feature type="chain" id="PRO_5012318406" description="Mid2 domain-containing protein" evidence="3">
    <location>
        <begin position="20"/>
        <end position="254"/>
    </location>
</feature>
<dbReference type="VEuPathDB" id="FungiDB:ASPVEDRAFT_41301"/>
<evidence type="ECO:0008006" key="6">
    <source>
        <dbReference type="Google" id="ProtNLM"/>
    </source>
</evidence>
<organism evidence="4 5">
    <name type="scientific">Aspergillus versicolor CBS 583.65</name>
    <dbReference type="NCBI Taxonomy" id="1036611"/>
    <lineage>
        <taxon>Eukaryota</taxon>
        <taxon>Fungi</taxon>
        <taxon>Dikarya</taxon>
        <taxon>Ascomycota</taxon>
        <taxon>Pezizomycotina</taxon>
        <taxon>Eurotiomycetes</taxon>
        <taxon>Eurotiomycetidae</taxon>
        <taxon>Eurotiales</taxon>
        <taxon>Aspergillaceae</taxon>
        <taxon>Aspergillus</taxon>
        <taxon>Aspergillus subgen. Nidulantes</taxon>
    </lineage>
</organism>
<proteinExistence type="predicted"/>
<protein>
    <recommendedName>
        <fullName evidence="6">Mid2 domain-containing protein</fullName>
    </recommendedName>
</protein>
<keyword evidence="2" id="KW-0472">Membrane</keyword>
<dbReference type="RefSeq" id="XP_040667480.1">
    <property type="nucleotide sequence ID" value="XM_040812314.1"/>
</dbReference>
<reference evidence="5" key="1">
    <citation type="journal article" date="2017" name="Genome Biol.">
        <title>Comparative genomics reveals high biological diversity and specific adaptations in the industrially and medically important fungal genus Aspergillus.</title>
        <authorList>
            <person name="de Vries R.P."/>
            <person name="Riley R."/>
            <person name="Wiebenga A."/>
            <person name="Aguilar-Osorio G."/>
            <person name="Amillis S."/>
            <person name="Uchima C.A."/>
            <person name="Anderluh G."/>
            <person name="Asadollahi M."/>
            <person name="Askin M."/>
            <person name="Barry K."/>
            <person name="Battaglia E."/>
            <person name="Bayram O."/>
            <person name="Benocci T."/>
            <person name="Braus-Stromeyer S.A."/>
            <person name="Caldana C."/>
            <person name="Canovas D."/>
            <person name="Cerqueira G.C."/>
            <person name="Chen F."/>
            <person name="Chen W."/>
            <person name="Choi C."/>
            <person name="Clum A."/>
            <person name="Dos Santos R.A."/>
            <person name="Damasio A.R."/>
            <person name="Diallinas G."/>
            <person name="Emri T."/>
            <person name="Fekete E."/>
            <person name="Flipphi M."/>
            <person name="Freyberg S."/>
            <person name="Gallo A."/>
            <person name="Gournas C."/>
            <person name="Habgood R."/>
            <person name="Hainaut M."/>
            <person name="Harispe M.L."/>
            <person name="Henrissat B."/>
            <person name="Hilden K.S."/>
            <person name="Hope R."/>
            <person name="Hossain A."/>
            <person name="Karabika E."/>
            <person name="Karaffa L."/>
            <person name="Karanyi Z."/>
            <person name="Krasevec N."/>
            <person name="Kuo A."/>
            <person name="Kusch H."/>
            <person name="LaButti K."/>
            <person name="Lagendijk E.L."/>
            <person name="Lapidus A."/>
            <person name="Levasseur A."/>
            <person name="Lindquist E."/>
            <person name="Lipzen A."/>
            <person name="Logrieco A.F."/>
            <person name="MacCabe A."/>
            <person name="Maekelae M.R."/>
            <person name="Malavazi I."/>
            <person name="Melin P."/>
            <person name="Meyer V."/>
            <person name="Mielnichuk N."/>
            <person name="Miskei M."/>
            <person name="Molnar A.P."/>
            <person name="Mule G."/>
            <person name="Ngan C.Y."/>
            <person name="Orejas M."/>
            <person name="Orosz E."/>
            <person name="Ouedraogo J.P."/>
            <person name="Overkamp K.M."/>
            <person name="Park H.-S."/>
            <person name="Perrone G."/>
            <person name="Piumi F."/>
            <person name="Punt P.J."/>
            <person name="Ram A.F."/>
            <person name="Ramon A."/>
            <person name="Rauscher S."/>
            <person name="Record E."/>
            <person name="Riano-Pachon D.M."/>
            <person name="Robert V."/>
            <person name="Roehrig J."/>
            <person name="Ruller R."/>
            <person name="Salamov A."/>
            <person name="Salih N.S."/>
            <person name="Samson R.A."/>
            <person name="Sandor E."/>
            <person name="Sanguinetti M."/>
            <person name="Schuetze T."/>
            <person name="Sepcic K."/>
            <person name="Shelest E."/>
            <person name="Sherlock G."/>
            <person name="Sophianopoulou V."/>
            <person name="Squina F.M."/>
            <person name="Sun H."/>
            <person name="Susca A."/>
            <person name="Todd R.B."/>
            <person name="Tsang A."/>
            <person name="Unkles S.E."/>
            <person name="van de Wiele N."/>
            <person name="van Rossen-Uffink D."/>
            <person name="Oliveira J.V."/>
            <person name="Vesth T.C."/>
            <person name="Visser J."/>
            <person name="Yu J.-H."/>
            <person name="Zhou M."/>
            <person name="Andersen M.R."/>
            <person name="Archer D.B."/>
            <person name="Baker S.E."/>
            <person name="Benoit I."/>
            <person name="Brakhage A.A."/>
            <person name="Braus G.H."/>
            <person name="Fischer R."/>
            <person name="Frisvad J.C."/>
            <person name="Goldman G.H."/>
            <person name="Houbraken J."/>
            <person name="Oakley B."/>
            <person name="Pocsi I."/>
            <person name="Scazzocchio C."/>
            <person name="Seiboth B."/>
            <person name="vanKuyk P.A."/>
            <person name="Wortman J."/>
            <person name="Dyer P.S."/>
            <person name="Grigoriev I.V."/>
        </authorList>
    </citation>
    <scope>NUCLEOTIDE SEQUENCE [LARGE SCALE GENOMIC DNA]</scope>
    <source>
        <strain evidence="5">CBS 583.65</strain>
    </source>
</reference>
<sequence length="254" mass="26355">MSLMILCTFVLALLVTSNATTCYTAEGYAVEDDKYLPCIAIDGVESMCCRLNDTIPDTCLSTGLCFANSSFATGYWRDFCTDQTWESPNCLAKSICSTAEGGNSNGTTAVTPCGKGNKYCCGNDESCCDGDGGFTLNDTLVTIGGIATTMVTATASTAPAKMKSGSSDASTKLAIGLGVGIPLAVLAAAMLGAGFLWGRRNALHKAPQNTSSDGTAGTLVKPIMQPESYQDHPQVYPYEAPDSSLPPSELPAGK</sequence>
<evidence type="ECO:0000313" key="5">
    <source>
        <dbReference type="Proteomes" id="UP000184073"/>
    </source>
</evidence>
<dbReference type="EMBL" id="KV878128">
    <property type="protein sequence ID" value="OJJ01718.1"/>
    <property type="molecule type" value="Genomic_DNA"/>
</dbReference>
<feature type="signal peptide" evidence="3">
    <location>
        <begin position="1"/>
        <end position="19"/>
    </location>
</feature>